<dbReference type="Gene3D" id="2.60.40.10">
    <property type="entry name" value="Immunoglobulins"/>
    <property type="match status" value="1"/>
</dbReference>
<feature type="compositionally biased region" description="Polar residues" evidence="1">
    <location>
        <begin position="105"/>
        <end position="123"/>
    </location>
</feature>
<protein>
    <recommendedName>
        <fullName evidence="4">DUF4430 domain-containing protein</fullName>
    </recommendedName>
</protein>
<evidence type="ECO:0000313" key="3">
    <source>
        <dbReference type="Proteomes" id="UP001516588"/>
    </source>
</evidence>
<dbReference type="Proteomes" id="UP001516588">
    <property type="component" value="Unassembled WGS sequence"/>
</dbReference>
<reference evidence="2 3" key="1">
    <citation type="submission" date="2020-10" db="EMBL/GenBank/DDBJ databases">
        <title>ChiBAC.</title>
        <authorList>
            <person name="Zenner C."/>
            <person name="Hitch T.C.A."/>
            <person name="Clavel T."/>
        </authorList>
    </citation>
    <scope>NUCLEOTIDE SEQUENCE [LARGE SCALE GENOMIC DNA]</scope>
    <source>
        <strain evidence="2 3">DSM 108706</strain>
    </source>
</reference>
<feature type="compositionally biased region" description="Acidic residues" evidence="1">
    <location>
        <begin position="125"/>
        <end position="140"/>
    </location>
</feature>
<evidence type="ECO:0008006" key="4">
    <source>
        <dbReference type="Google" id="ProtNLM"/>
    </source>
</evidence>
<feature type="region of interest" description="Disordered" evidence="1">
    <location>
        <begin position="81"/>
        <end position="170"/>
    </location>
</feature>
<organism evidence="2 3">
    <name type="scientific">Gallibacter intestinalis</name>
    <dbReference type="NCBI Taxonomy" id="2779356"/>
    <lineage>
        <taxon>Bacteria</taxon>
        <taxon>Bacillati</taxon>
        <taxon>Bacillota</taxon>
        <taxon>Clostridia</taxon>
        <taxon>Eubacteriales</taxon>
        <taxon>Eubacteriaceae</taxon>
        <taxon>Gallibacter</taxon>
    </lineage>
</organism>
<name>A0ABR9QVS3_9FIRM</name>
<comment type="caution">
    <text evidence="2">The sequence shown here is derived from an EMBL/GenBank/DDBJ whole genome shotgun (WGS) entry which is preliminary data.</text>
</comment>
<accession>A0ABR9QVS3</accession>
<dbReference type="EMBL" id="JADCKA010000002">
    <property type="protein sequence ID" value="MBE5034965.1"/>
    <property type="molecule type" value="Genomic_DNA"/>
</dbReference>
<dbReference type="RefSeq" id="WP_226384636.1">
    <property type="nucleotide sequence ID" value="NZ_JADCKA010000002.1"/>
</dbReference>
<proteinExistence type="predicted"/>
<evidence type="ECO:0000313" key="2">
    <source>
        <dbReference type="EMBL" id="MBE5034965.1"/>
    </source>
</evidence>
<dbReference type="InterPro" id="IPR013783">
    <property type="entry name" value="Ig-like_fold"/>
</dbReference>
<sequence>MIKERLKKNRISIMVLAAVIVAFAALSAIVAAWDEDVGDNPIVGVNEARSQLLMSGQGYSLNDKQEEEYQEKQEKLKEHIKEELTDETSAKSRIERSVAQAKENALSQDQDEFSSQNNGSSEGIESGEDVGNNEDAENNGEGDQLPGTGENEGGEPTNPGGDETSKNPTIITSLTDGQQVSGNALTFTVKAVSYKNVMLDSFDVQVYLNGQRMYSSGTDGRGFISYRADGLLNNGSNEISITATDEEGHTSTIIKQIEVDINGNRPIEGTISFSLEAPSLGLGTLYSVNAEIYQGESTASFVDRVLRNAGFSIEHSGTTSYGYYLKRLSKPGLTSGWKINPIVKKHLDEINAPETLNIMNNSLGEHDLYDPSGWVYSVNGSWPDGMSAITLGDGDELRIVFTLYYGYEYDGTWDDCNL</sequence>
<feature type="compositionally biased region" description="Low complexity" evidence="1">
    <location>
        <begin position="141"/>
        <end position="161"/>
    </location>
</feature>
<feature type="compositionally biased region" description="Basic and acidic residues" evidence="1">
    <location>
        <begin position="81"/>
        <end position="96"/>
    </location>
</feature>
<gene>
    <name evidence="2" type="ORF">INF20_01570</name>
</gene>
<evidence type="ECO:0000256" key="1">
    <source>
        <dbReference type="SAM" id="MobiDB-lite"/>
    </source>
</evidence>
<keyword evidence="3" id="KW-1185">Reference proteome</keyword>